<protein>
    <submittedName>
        <fullName evidence="2">Uncharacterized protein</fullName>
    </submittedName>
</protein>
<evidence type="ECO:0000256" key="1">
    <source>
        <dbReference type="SAM" id="MobiDB-lite"/>
    </source>
</evidence>
<feature type="compositionally biased region" description="Polar residues" evidence="1">
    <location>
        <begin position="35"/>
        <end position="52"/>
    </location>
</feature>
<evidence type="ECO:0000313" key="3">
    <source>
        <dbReference type="Proteomes" id="UP001319080"/>
    </source>
</evidence>
<sequence length="72" mass="7603">MKATKKSSTPMDPSDPPRVGTGPQSVAREKRGGETSKNSGAGTGEDISTNTQKQKDHKQLGDETTISDETTI</sequence>
<feature type="region of interest" description="Disordered" evidence="1">
    <location>
        <begin position="1"/>
        <end position="72"/>
    </location>
</feature>
<accession>A0AAP2DUQ5</accession>
<reference evidence="2 3" key="1">
    <citation type="submission" date="2021-05" db="EMBL/GenBank/DDBJ databases">
        <title>A Polyphasic approach of four new species of the genus Ohtaekwangia: Ohtaekwangia histidinii sp. nov., Ohtaekwangia cretensis sp. nov., Ohtaekwangia indiensis sp. nov., Ohtaekwangia reichenbachii sp. nov. from diverse environment.</title>
        <authorList>
            <person name="Octaviana S."/>
        </authorList>
    </citation>
    <scope>NUCLEOTIDE SEQUENCE [LARGE SCALE GENOMIC DNA]</scope>
    <source>
        <strain evidence="2 3">PWU5</strain>
    </source>
</reference>
<proteinExistence type="predicted"/>
<dbReference type="Proteomes" id="UP001319080">
    <property type="component" value="Unassembled WGS sequence"/>
</dbReference>
<comment type="caution">
    <text evidence="2">The sequence shown here is derived from an EMBL/GenBank/DDBJ whole genome shotgun (WGS) entry which is preliminary data.</text>
</comment>
<name>A0AAP2DUQ5_9BACT</name>
<dbReference type="EMBL" id="JAHESE010000004">
    <property type="protein sequence ID" value="MBT1707915.1"/>
    <property type="molecule type" value="Genomic_DNA"/>
</dbReference>
<dbReference type="RefSeq" id="WP_254083506.1">
    <property type="nucleotide sequence ID" value="NZ_JAHESE010000004.1"/>
</dbReference>
<evidence type="ECO:0000313" key="2">
    <source>
        <dbReference type="EMBL" id="MBT1707915.1"/>
    </source>
</evidence>
<organism evidence="2 3">
    <name type="scientific">Dawidia cretensis</name>
    <dbReference type="NCBI Taxonomy" id="2782350"/>
    <lineage>
        <taxon>Bacteria</taxon>
        <taxon>Pseudomonadati</taxon>
        <taxon>Bacteroidota</taxon>
        <taxon>Cytophagia</taxon>
        <taxon>Cytophagales</taxon>
        <taxon>Chryseotaleaceae</taxon>
        <taxon>Dawidia</taxon>
    </lineage>
</organism>
<dbReference type="AlphaFoldDB" id="A0AAP2DUQ5"/>
<feature type="compositionally biased region" description="Polar residues" evidence="1">
    <location>
        <begin position="1"/>
        <end position="11"/>
    </location>
</feature>
<feature type="compositionally biased region" description="Polar residues" evidence="1">
    <location>
        <begin position="62"/>
        <end position="72"/>
    </location>
</feature>
<keyword evidence="3" id="KW-1185">Reference proteome</keyword>
<gene>
    <name evidence="2" type="ORF">KK062_06770</name>
</gene>